<keyword evidence="1 3" id="KW-0378">Hydrolase</keyword>
<evidence type="ECO:0000313" key="3">
    <source>
        <dbReference type="EMBL" id="ORX43248.1"/>
    </source>
</evidence>
<sequence>MDIYYNKDDSYNKKPVVVYIYGGIWFLGEKTLYSKLGEFLNELGYVGVIPNYVQFPFGHLDDMVYDIGNSLAWIYNNIDKYGGDNQNIIVIGHSSGAHLTALGLFKSTLGLKGIGVNSITQHYPPIKKAILLGGPFDFDAYSYHTRVMGESVENSKFEAFASFILGSEQSCPTDILKEYSDHSINYLGAEHFTIVHFSEDQTVPKSIALGLYEQMQRVGNTSVDLYIAEGFSHTGVTEGVMTGEENAKEALFNIINH</sequence>
<evidence type="ECO:0000256" key="1">
    <source>
        <dbReference type="ARBA" id="ARBA00022801"/>
    </source>
</evidence>
<dbReference type="GO" id="GO:0016787">
    <property type="term" value="F:hydrolase activity"/>
    <property type="evidence" value="ECO:0007669"/>
    <property type="project" value="UniProtKB-KW"/>
</dbReference>
<reference evidence="3 4" key="1">
    <citation type="submission" date="2016-08" db="EMBL/GenBank/DDBJ databases">
        <title>Genomes of anaerobic fungi encode conserved fungal cellulosomes for biomass hydrolysis.</title>
        <authorList>
            <consortium name="DOE Joint Genome Institute"/>
            <person name="Haitjema C.H."/>
            <person name="Gilmore S.P."/>
            <person name="Henske J.K."/>
            <person name="Solomon K.V."/>
            <person name="De Groot R."/>
            <person name="Kuo A."/>
            <person name="Mondo S.J."/>
            <person name="Salamov A.A."/>
            <person name="Labutti K."/>
            <person name="Zhao Z."/>
            <person name="Chiniquy J."/>
            <person name="Barry K."/>
            <person name="Brewer H.M."/>
            <person name="Purvine S.O."/>
            <person name="Wright A.T."/>
            <person name="Boxma B."/>
            <person name="Van Alen T."/>
            <person name="Hackstein J.H."/>
            <person name="Baker S.E."/>
            <person name="Grigoriev I.V."/>
            <person name="O'Malley M.A."/>
        </authorList>
    </citation>
    <scope>NUCLEOTIDE SEQUENCE [LARGE SCALE GENOMIC DNA]</scope>
    <source>
        <strain evidence="4">finn</strain>
    </source>
</reference>
<dbReference type="SUPFAM" id="SSF53474">
    <property type="entry name" value="alpha/beta-Hydrolases"/>
    <property type="match status" value="1"/>
</dbReference>
<dbReference type="Pfam" id="PF20434">
    <property type="entry name" value="BD-FAE"/>
    <property type="match status" value="1"/>
</dbReference>
<organism evidence="3 4">
    <name type="scientific">Piromyces finnis</name>
    <dbReference type="NCBI Taxonomy" id="1754191"/>
    <lineage>
        <taxon>Eukaryota</taxon>
        <taxon>Fungi</taxon>
        <taxon>Fungi incertae sedis</taxon>
        <taxon>Chytridiomycota</taxon>
        <taxon>Chytridiomycota incertae sedis</taxon>
        <taxon>Neocallimastigomycetes</taxon>
        <taxon>Neocallimastigales</taxon>
        <taxon>Neocallimastigaceae</taxon>
        <taxon>Piromyces</taxon>
    </lineage>
</organism>
<evidence type="ECO:0000259" key="2">
    <source>
        <dbReference type="Pfam" id="PF20434"/>
    </source>
</evidence>
<dbReference type="InterPro" id="IPR029058">
    <property type="entry name" value="AB_hydrolase_fold"/>
</dbReference>
<dbReference type="STRING" id="1754191.A0A1Y1UY32"/>
<dbReference type="InterPro" id="IPR050300">
    <property type="entry name" value="GDXG_lipolytic_enzyme"/>
</dbReference>
<dbReference type="PANTHER" id="PTHR48081">
    <property type="entry name" value="AB HYDROLASE SUPERFAMILY PROTEIN C4A8.06C"/>
    <property type="match status" value="1"/>
</dbReference>
<dbReference type="InterPro" id="IPR049492">
    <property type="entry name" value="BD-FAE-like_dom"/>
</dbReference>
<name>A0A1Y1UY32_9FUNG</name>
<gene>
    <name evidence="3" type="ORF">BCR36DRAFT_336229</name>
</gene>
<accession>A0A1Y1UY32</accession>
<feature type="domain" description="BD-FAE-like" evidence="2">
    <location>
        <begin position="1"/>
        <end position="213"/>
    </location>
</feature>
<keyword evidence="4" id="KW-1185">Reference proteome</keyword>
<dbReference type="PANTHER" id="PTHR48081:SF33">
    <property type="entry name" value="KYNURENINE FORMAMIDASE"/>
    <property type="match status" value="1"/>
</dbReference>
<evidence type="ECO:0000313" key="4">
    <source>
        <dbReference type="Proteomes" id="UP000193719"/>
    </source>
</evidence>
<dbReference type="Gene3D" id="3.40.50.1820">
    <property type="entry name" value="alpha/beta hydrolase"/>
    <property type="match status" value="1"/>
</dbReference>
<dbReference type="OrthoDB" id="6495301at2759"/>
<dbReference type="EMBL" id="MCFH01000054">
    <property type="protein sequence ID" value="ORX43248.1"/>
    <property type="molecule type" value="Genomic_DNA"/>
</dbReference>
<comment type="caution">
    <text evidence="3">The sequence shown here is derived from an EMBL/GenBank/DDBJ whole genome shotgun (WGS) entry which is preliminary data.</text>
</comment>
<protein>
    <submittedName>
        <fullName evidence="3">Alpha/beta-hydrolase</fullName>
    </submittedName>
</protein>
<dbReference type="AlphaFoldDB" id="A0A1Y1UY32"/>
<dbReference type="Proteomes" id="UP000193719">
    <property type="component" value="Unassembled WGS sequence"/>
</dbReference>
<reference evidence="3 4" key="2">
    <citation type="submission" date="2016-08" db="EMBL/GenBank/DDBJ databases">
        <title>Pervasive Adenine N6-methylation of Active Genes in Fungi.</title>
        <authorList>
            <consortium name="DOE Joint Genome Institute"/>
            <person name="Mondo S.J."/>
            <person name="Dannebaum R.O."/>
            <person name="Kuo R.C."/>
            <person name="Labutti K."/>
            <person name="Haridas S."/>
            <person name="Kuo A."/>
            <person name="Salamov A."/>
            <person name="Ahrendt S.R."/>
            <person name="Lipzen A."/>
            <person name="Sullivan W."/>
            <person name="Andreopoulos W.B."/>
            <person name="Clum A."/>
            <person name="Lindquist E."/>
            <person name="Daum C."/>
            <person name="Ramamoorthy G.K."/>
            <person name="Gryganskyi A."/>
            <person name="Culley D."/>
            <person name="Magnuson J.K."/>
            <person name="James T.Y."/>
            <person name="O'Malley M.A."/>
            <person name="Stajich J.E."/>
            <person name="Spatafora J.W."/>
            <person name="Visel A."/>
            <person name="Grigoriev I.V."/>
        </authorList>
    </citation>
    <scope>NUCLEOTIDE SEQUENCE [LARGE SCALE GENOMIC DNA]</scope>
    <source>
        <strain evidence="4">finn</strain>
    </source>
</reference>
<proteinExistence type="predicted"/>